<organism evidence="1 2">
    <name type="scientific">Araneus ventricosus</name>
    <name type="common">Orbweaver spider</name>
    <name type="synonym">Epeira ventricosa</name>
    <dbReference type="NCBI Taxonomy" id="182803"/>
    <lineage>
        <taxon>Eukaryota</taxon>
        <taxon>Metazoa</taxon>
        <taxon>Ecdysozoa</taxon>
        <taxon>Arthropoda</taxon>
        <taxon>Chelicerata</taxon>
        <taxon>Arachnida</taxon>
        <taxon>Araneae</taxon>
        <taxon>Araneomorphae</taxon>
        <taxon>Entelegynae</taxon>
        <taxon>Araneoidea</taxon>
        <taxon>Araneidae</taxon>
        <taxon>Araneus</taxon>
    </lineage>
</organism>
<proteinExistence type="predicted"/>
<dbReference type="AlphaFoldDB" id="A0A4Y2TK51"/>
<keyword evidence="2" id="KW-1185">Reference proteome</keyword>
<reference evidence="1 2" key="1">
    <citation type="journal article" date="2019" name="Sci. Rep.">
        <title>Orb-weaving spider Araneus ventricosus genome elucidates the spidroin gene catalogue.</title>
        <authorList>
            <person name="Kono N."/>
            <person name="Nakamura H."/>
            <person name="Ohtoshi R."/>
            <person name="Moran D.A.P."/>
            <person name="Shinohara A."/>
            <person name="Yoshida Y."/>
            <person name="Fujiwara M."/>
            <person name="Mori M."/>
            <person name="Tomita M."/>
            <person name="Arakawa K."/>
        </authorList>
    </citation>
    <scope>NUCLEOTIDE SEQUENCE [LARGE SCALE GENOMIC DNA]</scope>
</reference>
<evidence type="ECO:0000313" key="2">
    <source>
        <dbReference type="Proteomes" id="UP000499080"/>
    </source>
</evidence>
<comment type="caution">
    <text evidence="1">The sequence shown here is derived from an EMBL/GenBank/DDBJ whole genome shotgun (WGS) entry which is preliminary data.</text>
</comment>
<accession>A0A4Y2TK51</accession>
<dbReference type="Proteomes" id="UP000499080">
    <property type="component" value="Unassembled WGS sequence"/>
</dbReference>
<sequence>MKHPMPMLSTYPLIQVGETPQTLNLIQVLLRLQILRKTGLDRNLISYTSLNKQNVDFLRRISLQNLKKSAHKNSIALGLADRGIVHKDLPSIFGCVPQVPDLQLHPSEEDEDLQMNCDVSATSPLVPPSQTPTLS</sequence>
<dbReference type="EMBL" id="BGPR01029316">
    <property type="protein sequence ID" value="GBO01035.1"/>
    <property type="molecule type" value="Genomic_DNA"/>
</dbReference>
<protein>
    <submittedName>
        <fullName evidence="1">Uncharacterized protein</fullName>
    </submittedName>
</protein>
<gene>
    <name evidence="1" type="ORF">AVEN_76870_1</name>
</gene>
<name>A0A4Y2TK51_ARAVE</name>
<evidence type="ECO:0000313" key="1">
    <source>
        <dbReference type="EMBL" id="GBO01035.1"/>
    </source>
</evidence>